<dbReference type="EMBL" id="PZPP01000009">
    <property type="protein sequence ID" value="PTM36358.1"/>
    <property type="molecule type" value="Genomic_DNA"/>
</dbReference>
<evidence type="ECO:0000256" key="1">
    <source>
        <dbReference type="SAM" id="Phobius"/>
    </source>
</evidence>
<dbReference type="Proteomes" id="UP000241614">
    <property type="component" value="Unassembled WGS sequence"/>
</dbReference>
<feature type="transmembrane region" description="Helical" evidence="1">
    <location>
        <begin position="140"/>
        <end position="160"/>
    </location>
</feature>
<keyword evidence="1" id="KW-1133">Transmembrane helix</keyword>
<evidence type="ECO:0000313" key="3">
    <source>
        <dbReference type="Proteomes" id="UP000241614"/>
    </source>
</evidence>
<keyword evidence="1" id="KW-0812">Transmembrane</keyword>
<dbReference type="Pfam" id="PF10754">
    <property type="entry name" value="DUF2569"/>
    <property type="match status" value="1"/>
</dbReference>
<evidence type="ECO:0000313" key="2">
    <source>
        <dbReference type="EMBL" id="PTM36358.1"/>
    </source>
</evidence>
<keyword evidence="1" id="KW-0472">Membrane</keyword>
<dbReference type="RefSeq" id="WP_028017536.1">
    <property type="nucleotide sequence ID" value="NZ_JAWDAX010000027.1"/>
</dbReference>
<organism evidence="2 3">
    <name type="scientific">Enterobacter cloacae</name>
    <dbReference type="NCBI Taxonomy" id="550"/>
    <lineage>
        <taxon>Bacteria</taxon>
        <taxon>Pseudomonadati</taxon>
        <taxon>Pseudomonadota</taxon>
        <taxon>Gammaproteobacteria</taxon>
        <taxon>Enterobacterales</taxon>
        <taxon>Enterobacteriaceae</taxon>
        <taxon>Enterobacter</taxon>
        <taxon>Enterobacter cloacae complex</taxon>
    </lineage>
</organism>
<gene>
    <name evidence="2" type="ORF">DA103_08270</name>
</gene>
<reference evidence="2 3" key="1">
    <citation type="submission" date="2018-04" db="EMBL/GenBank/DDBJ databases">
        <title>Genome sequencing reveals highly heavy metal resistance and biotechnology application of the novel Enterobacter cloacae amazonensis isolated from wastewater river in Manaus - Amazonas.</title>
        <authorList>
            <person name="Astolfi M.C.T."/>
            <person name="Carvalho E.B.D.S."/>
            <person name="Lacerda L.B."/>
            <person name="Pinto M.V."/>
            <person name="Nogueira V.B."/>
            <person name="Barros A.M."/>
            <person name="Astolfi-Filho S."/>
        </authorList>
    </citation>
    <scope>NUCLEOTIDE SEQUENCE [LARGE SCALE GENOMIC DNA]</scope>
    <source>
        <strain evidence="3">amazonensis</strain>
    </source>
</reference>
<feature type="transmembrane region" description="Helical" evidence="1">
    <location>
        <begin position="78"/>
        <end position="101"/>
    </location>
</feature>
<name>A0A2T4Y2G4_ENTCL</name>
<sequence>MTNSAFQWTCIKCDKEIPQHLEYCSECEEKRYRKIGGLLYLPFINMLFIAYAYFNSMAVTLSAGMETVGRLPLSQTTYLFVASGINLVFLLFIIYIVSLFLRKKKELPLAYCALLVSGIALMLIDRVATSYIFPQISLNMAQIMPIIMHVIYACIWIPYFRTSVRVKKTFIW</sequence>
<dbReference type="InterPro" id="IPR019690">
    <property type="entry name" value="DUF2569"/>
</dbReference>
<feature type="transmembrane region" description="Helical" evidence="1">
    <location>
        <begin position="108"/>
        <end position="128"/>
    </location>
</feature>
<dbReference type="OrthoDB" id="9155572at2"/>
<feature type="transmembrane region" description="Helical" evidence="1">
    <location>
        <begin position="38"/>
        <end position="58"/>
    </location>
</feature>
<accession>A0A2T4Y2G4</accession>
<comment type="caution">
    <text evidence="2">The sequence shown here is derived from an EMBL/GenBank/DDBJ whole genome shotgun (WGS) entry which is preliminary data.</text>
</comment>
<protein>
    <submittedName>
        <fullName evidence="2">DUF2569 domain-containing protein</fullName>
    </submittedName>
</protein>
<dbReference type="AlphaFoldDB" id="A0A2T4Y2G4"/>
<proteinExistence type="predicted"/>